<accession>A0A167CZR8</accession>
<reference evidence="1 2" key="1">
    <citation type="submission" date="2016-02" db="EMBL/GenBank/DDBJ databases">
        <title>Complete genome sequence and transcriptome regulation of the pentose utilising yeast Sugiyamaella lignohabitans.</title>
        <authorList>
            <person name="Bellasio M."/>
            <person name="Peymann A."/>
            <person name="Valli M."/>
            <person name="Sipitzky M."/>
            <person name="Graf A."/>
            <person name="Sauer M."/>
            <person name="Marx H."/>
            <person name="Mattanovich D."/>
        </authorList>
    </citation>
    <scope>NUCLEOTIDE SEQUENCE [LARGE SCALE GENOMIC DNA]</scope>
    <source>
        <strain evidence="1 2">CBS 10342</strain>
    </source>
</reference>
<evidence type="ECO:0000313" key="2">
    <source>
        <dbReference type="Proteomes" id="UP000189580"/>
    </source>
</evidence>
<sequence length="330" mass="35400">MSRGRWGVDVTDEARLYEVSNVHGHLLDLSGVEHLDLSHGINILRGDKVDSNTLTTETTTTTDTVNVVLLVGGEIEVDNERNLLNVDTTGKQIGRDKDTGGSGTELLHDGVTLSLVHITVHGRDSEILLGKSLLDVLDLSSGVTEDNGLGDSDSLVKINQNIDLELLLTNVNVELLDTFQSQLILLDKDTDGVTHELGGDLQNRAGHGGRQKDDLDVSGQVLENVVDLRLETTGQHLIGLIKNEHLDLVGTEVSTSNHIKNTTGSTNDNLGTLTEHLNVLLDVGTTNTGVTVDLKEVTKGQNDLLDLQSQLTGRSQDKSLGGLDVGINVL</sequence>
<dbReference type="AntiFam" id="ANF00149">
    <property type="entry name" value="Shadow ORF (opposite cshA)"/>
</dbReference>
<dbReference type="RefSeq" id="XP_018734778.1">
    <property type="nucleotide sequence ID" value="XM_018882496.1"/>
</dbReference>
<dbReference type="EMBL" id="CP014501">
    <property type="protein sequence ID" value="ANB12301.1"/>
    <property type="molecule type" value="Genomic_DNA"/>
</dbReference>
<proteinExistence type="predicted"/>
<evidence type="ECO:0000313" key="1">
    <source>
        <dbReference type="EMBL" id="ANB12301.1"/>
    </source>
</evidence>
<dbReference type="GeneID" id="30037595"/>
<dbReference type="AlphaFoldDB" id="A0A167CZR8"/>
<name>A0A167CZR8_9ASCO</name>
<dbReference type="OrthoDB" id="10601991at2759"/>
<dbReference type="KEGG" id="slb:AWJ20_550"/>
<organism evidence="1 2">
    <name type="scientific">Sugiyamaella lignohabitans</name>
    <dbReference type="NCBI Taxonomy" id="796027"/>
    <lineage>
        <taxon>Eukaryota</taxon>
        <taxon>Fungi</taxon>
        <taxon>Dikarya</taxon>
        <taxon>Ascomycota</taxon>
        <taxon>Saccharomycotina</taxon>
        <taxon>Dipodascomycetes</taxon>
        <taxon>Dipodascales</taxon>
        <taxon>Trichomonascaceae</taxon>
        <taxon>Sugiyamaella</taxon>
    </lineage>
</organism>
<keyword evidence="2" id="KW-1185">Reference proteome</keyword>
<dbReference type="Proteomes" id="UP000189580">
    <property type="component" value="Chromosome a"/>
</dbReference>
<gene>
    <name evidence="1" type="ORF">AWJ20_550</name>
</gene>
<protein>
    <submittedName>
        <fullName evidence="1">Uncharacterized protein</fullName>
    </submittedName>
</protein>